<dbReference type="NCBIfam" id="NF033689">
    <property type="entry name" value="N2Fix_CO_CowN"/>
    <property type="match status" value="1"/>
</dbReference>
<evidence type="ECO:0000256" key="2">
    <source>
        <dbReference type="HAMAP-Rule" id="MF_02117"/>
    </source>
</evidence>
<comment type="function">
    <text evidence="2">Is required to sustain N(2)-dependent growth in the presence of low levels of carbon monoxide (CO). Probably acts by protecting the N(2) fixation ability of the nitrogenase complex, which is inactivated in the presence of CO.</text>
</comment>
<dbReference type="Pfam" id="PF20543">
    <property type="entry name" value="CowN"/>
    <property type="match status" value="1"/>
</dbReference>
<comment type="caution">
    <text evidence="3">The sequence shown here is derived from an EMBL/GenBank/DDBJ whole genome shotgun (WGS) entry which is preliminary data.</text>
</comment>
<comment type="similarity">
    <text evidence="2">Belongs to the CowN family.</text>
</comment>
<dbReference type="GO" id="GO:0009399">
    <property type="term" value="P:nitrogen fixation"/>
    <property type="evidence" value="ECO:0007669"/>
    <property type="project" value="UniProtKB-UniRule"/>
</dbReference>
<dbReference type="HAMAP" id="MF_02117">
    <property type="entry name" value="CowN"/>
    <property type="match status" value="1"/>
</dbReference>
<organism evidence="3 4">
    <name type="scientific">Rubrivivax gelatinosus</name>
    <name type="common">Rhodocyclus gelatinosus</name>
    <name type="synonym">Rhodopseudomonas gelatinosa</name>
    <dbReference type="NCBI Taxonomy" id="28068"/>
    <lineage>
        <taxon>Bacteria</taxon>
        <taxon>Pseudomonadati</taxon>
        <taxon>Pseudomonadota</taxon>
        <taxon>Betaproteobacteria</taxon>
        <taxon>Burkholderiales</taxon>
        <taxon>Sphaerotilaceae</taxon>
        <taxon>Rubrivivax</taxon>
    </lineage>
</organism>
<sequence length="100" mass="11613">MSQSPCDDCRKTDRYVSFAGIDCAGNARRIIEIIDTHLAVPGRRDRFWDYFDRKRHGGSGPRPDDLFLVHSHLNQIREYFEAWADEPAIALLDRVEEECC</sequence>
<dbReference type="Proteomes" id="UP000295106">
    <property type="component" value="Unassembled WGS sequence"/>
</dbReference>
<evidence type="ECO:0000313" key="4">
    <source>
        <dbReference type="Proteomes" id="UP000295106"/>
    </source>
</evidence>
<protein>
    <recommendedName>
        <fullName evidence="2">N(2)-fixation sustaining protein CowN</fullName>
    </recommendedName>
    <alternativeName>
        <fullName evidence="2">CO weal-nitrogenase</fullName>
    </alternativeName>
</protein>
<proteinExistence type="inferred from homology"/>
<dbReference type="RefSeq" id="WP_132649253.1">
    <property type="nucleotide sequence ID" value="NZ_CP181386.1"/>
</dbReference>
<accession>A0A4R2LXE9</accession>
<keyword evidence="1 2" id="KW-0535">Nitrogen fixation</keyword>
<dbReference type="EMBL" id="SLXD01000015">
    <property type="protein sequence ID" value="TCO99288.1"/>
    <property type="molecule type" value="Genomic_DNA"/>
</dbReference>
<dbReference type="AlphaFoldDB" id="A0A4R2LXE9"/>
<dbReference type="GeneID" id="99685292"/>
<name>A0A4R2LXE9_RUBGE</name>
<gene>
    <name evidence="2" type="primary">cowN</name>
    <name evidence="3" type="ORF">EV684_11581</name>
</gene>
<evidence type="ECO:0000313" key="3">
    <source>
        <dbReference type="EMBL" id="TCO99288.1"/>
    </source>
</evidence>
<dbReference type="InterPro" id="IPR024899">
    <property type="entry name" value="CowN"/>
</dbReference>
<evidence type="ECO:0000256" key="1">
    <source>
        <dbReference type="ARBA" id="ARBA00023231"/>
    </source>
</evidence>
<reference evidence="3 4" key="1">
    <citation type="submission" date="2019-03" db="EMBL/GenBank/DDBJ databases">
        <title>Genomic Encyclopedia of Type Strains, Phase IV (KMG-IV): sequencing the most valuable type-strain genomes for metagenomic binning, comparative biology and taxonomic classification.</title>
        <authorList>
            <person name="Goeker M."/>
        </authorList>
    </citation>
    <scope>NUCLEOTIDE SEQUENCE [LARGE SCALE GENOMIC DNA]</scope>
    <source>
        <strain evidence="3 4">DSM 1709</strain>
    </source>
</reference>
<dbReference type="OrthoDB" id="7689335at2"/>